<dbReference type="EMBL" id="JNBR01000010">
    <property type="protein sequence ID" value="OQS01327.1"/>
    <property type="molecule type" value="Genomic_DNA"/>
</dbReference>
<evidence type="ECO:0008006" key="4">
    <source>
        <dbReference type="Google" id="ProtNLM"/>
    </source>
</evidence>
<evidence type="ECO:0000256" key="1">
    <source>
        <dbReference type="ARBA" id="ARBA00001962"/>
    </source>
</evidence>
<dbReference type="PANTHER" id="PTHR20883:SF48">
    <property type="entry name" value="ECTOINE DIOXYGENASE"/>
    <property type="match status" value="1"/>
</dbReference>
<name>A0A1V9ZTJ4_ACHHY</name>
<evidence type="ECO:0000313" key="3">
    <source>
        <dbReference type="Proteomes" id="UP000243579"/>
    </source>
</evidence>
<dbReference type="InterPro" id="IPR008775">
    <property type="entry name" value="Phytyl_CoA_dOase-like"/>
</dbReference>
<dbReference type="AlphaFoldDB" id="A0A1V9ZTJ4"/>
<gene>
    <name evidence="2" type="ORF">ACHHYP_01378</name>
</gene>
<comment type="caution">
    <text evidence="2">The sequence shown here is derived from an EMBL/GenBank/DDBJ whole genome shotgun (WGS) entry which is preliminary data.</text>
</comment>
<dbReference type="SUPFAM" id="SSF51197">
    <property type="entry name" value="Clavaminate synthase-like"/>
    <property type="match status" value="1"/>
</dbReference>
<keyword evidence="3" id="KW-1185">Reference proteome</keyword>
<proteinExistence type="predicted"/>
<dbReference type="Pfam" id="PF05721">
    <property type="entry name" value="PhyH"/>
    <property type="match status" value="1"/>
</dbReference>
<organism evidence="2 3">
    <name type="scientific">Achlya hypogyna</name>
    <name type="common">Oomycete</name>
    <name type="synonym">Protoachlya hypogyna</name>
    <dbReference type="NCBI Taxonomy" id="1202772"/>
    <lineage>
        <taxon>Eukaryota</taxon>
        <taxon>Sar</taxon>
        <taxon>Stramenopiles</taxon>
        <taxon>Oomycota</taxon>
        <taxon>Saprolegniomycetes</taxon>
        <taxon>Saprolegniales</taxon>
        <taxon>Achlyaceae</taxon>
        <taxon>Achlya</taxon>
    </lineage>
</organism>
<comment type="cofactor">
    <cofactor evidence="1">
        <name>Fe cation</name>
        <dbReference type="ChEBI" id="CHEBI:24875"/>
    </cofactor>
</comment>
<dbReference type="Proteomes" id="UP000243579">
    <property type="component" value="Unassembled WGS sequence"/>
</dbReference>
<protein>
    <recommendedName>
        <fullName evidence="4">Phytanoyl-CoA dioxygenase</fullName>
    </recommendedName>
</protein>
<reference evidence="2 3" key="1">
    <citation type="journal article" date="2014" name="Genome Biol. Evol.">
        <title>The secreted proteins of Achlya hypogyna and Thraustotheca clavata identify the ancestral oomycete secretome and reveal gene acquisitions by horizontal gene transfer.</title>
        <authorList>
            <person name="Misner I."/>
            <person name="Blouin N."/>
            <person name="Leonard G."/>
            <person name="Richards T.A."/>
            <person name="Lane C.E."/>
        </authorList>
    </citation>
    <scope>NUCLEOTIDE SEQUENCE [LARGE SCALE GENOMIC DNA]</scope>
    <source>
        <strain evidence="2 3">ATCC 48635</strain>
    </source>
</reference>
<dbReference type="Gene3D" id="2.60.120.620">
    <property type="entry name" value="q2cbj1_9rhob like domain"/>
    <property type="match status" value="1"/>
</dbReference>
<accession>A0A1V9ZTJ4</accession>
<dbReference type="PANTHER" id="PTHR20883">
    <property type="entry name" value="PHYTANOYL-COA DIOXYGENASE DOMAIN CONTAINING 1"/>
    <property type="match status" value="1"/>
</dbReference>
<dbReference type="OrthoDB" id="445007at2759"/>
<dbReference type="GO" id="GO:0046872">
    <property type="term" value="F:metal ion binding"/>
    <property type="evidence" value="ECO:0007669"/>
    <property type="project" value="UniProtKB-ARBA"/>
</dbReference>
<evidence type="ECO:0000313" key="2">
    <source>
        <dbReference type="EMBL" id="OQS01327.1"/>
    </source>
</evidence>
<sequence length="260" mass="28600">MFIRSVDALWRPFLTSTACKALQGHVDRIVAATASDVSTEWIMNIHLLGEHWLLDLAREPALLDAVERICGQDVTLMQSHVFCKPRGCPPTPWHQDGRSDDDAPMATVWITLDDINAPSSGGLCVLPGLHIRGLLPSDASDHFQFDRVLSSAFVSTQTPVPYALRAGEAAVHHPLLPHASAPNTRLPYRRVLVLRYLATAALEAAGVPLYGARGDALELLRPAQTDGDDDDDGGEFYQDYRDADVYFEGRSIVVRGRHLE</sequence>
<dbReference type="GO" id="GO:0016491">
    <property type="term" value="F:oxidoreductase activity"/>
    <property type="evidence" value="ECO:0007669"/>
    <property type="project" value="UniProtKB-ARBA"/>
</dbReference>